<accession>A0A290Z2D6</accession>
<dbReference type="InterPro" id="IPR012337">
    <property type="entry name" value="RNaseH-like_sf"/>
</dbReference>
<dbReference type="InterPro" id="IPR041605">
    <property type="entry name" value="Exo_C"/>
</dbReference>
<dbReference type="Pfam" id="PF00570">
    <property type="entry name" value="HRDC"/>
    <property type="match status" value="1"/>
</dbReference>
<dbReference type="InterPro" id="IPR036397">
    <property type="entry name" value="RNaseH_sf"/>
</dbReference>
<dbReference type="Gene3D" id="1.10.150.80">
    <property type="entry name" value="HRDC domain"/>
    <property type="match status" value="2"/>
</dbReference>
<dbReference type="InterPro" id="IPR051086">
    <property type="entry name" value="RNase_D-like"/>
</dbReference>
<reference evidence="3" key="1">
    <citation type="submission" date="2017-09" db="EMBL/GenBank/DDBJ databases">
        <title>Complete Genome Sequence of ansamitocin-producing Bacterium Actinosynnema pretiosum X47.</title>
        <authorList>
            <person name="Cao G."/>
            <person name="Zong G."/>
            <person name="Zhong C."/>
            <person name="Fu J."/>
        </authorList>
    </citation>
    <scope>NUCLEOTIDE SEQUENCE [LARGE SCALE GENOMIC DNA]</scope>
    <source>
        <strain evidence="3">X47</strain>
    </source>
</reference>
<dbReference type="Pfam" id="PF18305">
    <property type="entry name" value="DNA_pol_A_exoN"/>
    <property type="match status" value="1"/>
</dbReference>
<dbReference type="GO" id="GO:0000166">
    <property type="term" value="F:nucleotide binding"/>
    <property type="evidence" value="ECO:0007669"/>
    <property type="project" value="InterPro"/>
</dbReference>
<dbReference type="PROSITE" id="PS50967">
    <property type="entry name" value="HRDC"/>
    <property type="match status" value="1"/>
</dbReference>
<dbReference type="KEGG" id="apre:CNX65_07690"/>
<dbReference type="SMART" id="SM00341">
    <property type="entry name" value="HRDC"/>
    <property type="match status" value="1"/>
</dbReference>
<evidence type="ECO:0000256" key="1">
    <source>
        <dbReference type="SAM" id="MobiDB-lite"/>
    </source>
</evidence>
<dbReference type="Pfam" id="PF01612">
    <property type="entry name" value="DNA_pol_A_exo1"/>
    <property type="match status" value="1"/>
</dbReference>
<feature type="compositionally biased region" description="Basic and acidic residues" evidence="1">
    <location>
        <begin position="1"/>
        <end position="10"/>
    </location>
</feature>
<sequence length="414" mass="44573">MDVPADERTDPTGAQPVPLTEPADGVPPVVADSSALRRAADALAGAEGPVAVDTERASGYRYSQRAYLVQLRREGAGTVLVDPIALGGRLDPLVEALEGTEWVLHAASQDLPCLAELGLKPSALFDTELAGRLAGFERVALGTLVELLLGYRLEKGHGAADWSRRPLPADWLNYAALDVELLVQLRDVLEEELRQQGKLEWALEEFDAARTAPLPKPRAEPWRRTSGIHRIRSTRQLAAVRSLWETRDALARERDLAPGRVLPDSALVDAATRNPADEAALLALPVFRGRAQRRMAGTWMGALRKAAALPRAELPETAQHHDGPPPANRWADKDPAAAARLAAARTALAEVAEANTLPVENLLLPDLVRRTCWQPPSDTSLDGVTAALREGGAREWQIGLTARALSEALAATPG</sequence>
<dbReference type="CDD" id="cd06142">
    <property type="entry name" value="RNaseD_exo"/>
    <property type="match status" value="1"/>
</dbReference>
<feature type="region of interest" description="Disordered" evidence="1">
    <location>
        <begin position="1"/>
        <end position="29"/>
    </location>
</feature>
<dbReference type="SUPFAM" id="SSF53098">
    <property type="entry name" value="Ribonuclease H-like"/>
    <property type="match status" value="1"/>
</dbReference>
<name>A0A290Z2D6_9PSEU</name>
<dbReference type="GO" id="GO:0003676">
    <property type="term" value="F:nucleic acid binding"/>
    <property type="evidence" value="ECO:0007669"/>
    <property type="project" value="InterPro"/>
</dbReference>
<organism evidence="3 4">
    <name type="scientific">Actinosynnema pretiosum</name>
    <dbReference type="NCBI Taxonomy" id="42197"/>
    <lineage>
        <taxon>Bacteria</taxon>
        <taxon>Bacillati</taxon>
        <taxon>Actinomycetota</taxon>
        <taxon>Actinomycetes</taxon>
        <taxon>Pseudonocardiales</taxon>
        <taxon>Pseudonocardiaceae</taxon>
        <taxon>Actinosynnema</taxon>
    </lineage>
</organism>
<evidence type="ECO:0000313" key="3">
    <source>
        <dbReference type="EMBL" id="ATE53186.1"/>
    </source>
</evidence>
<dbReference type="InterPro" id="IPR002562">
    <property type="entry name" value="3'-5'_exonuclease_dom"/>
</dbReference>
<dbReference type="InterPro" id="IPR044876">
    <property type="entry name" value="HRDC_dom_sf"/>
</dbReference>
<gene>
    <name evidence="3" type="ORF">CNX65_07690</name>
</gene>
<protein>
    <submittedName>
        <fullName evidence="3">Ribonuclease D</fullName>
    </submittedName>
</protein>
<dbReference type="PANTHER" id="PTHR47649:SF1">
    <property type="entry name" value="RIBONUCLEASE D"/>
    <property type="match status" value="1"/>
</dbReference>
<dbReference type="InterPro" id="IPR010997">
    <property type="entry name" value="HRDC-like_sf"/>
</dbReference>
<dbReference type="EMBL" id="CP023445">
    <property type="protein sequence ID" value="ATE53186.1"/>
    <property type="molecule type" value="Genomic_DNA"/>
</dbReference>
<dbReference type="AlphaFoldDB" id="A0A290Z2D6"/>
<feature type="domain" description="HRDC" evidence="2">
    <location>
        <begin position="233"/>
        <end position="313"/>
    </location>
</feature>
<dbReference type="GO" id="GO:0006139">
    <property type="term" value="P:nucleobase-containing compound metabolic process"/>
    <property type="evidence" value="ECO:0007669"/>
    <property type="project" value="InterPro"/>
</dbReference>
<evidence type="ECO:0000259" key="2">
    <source>
        <dbReference type="PROSITE" id="PS50967"/>
    </source>
</evidence>
<keyword evidence="4" id="KW-1185">Reference proteome</keyword>
<dbReference type="InterPro" id="IPR002121">
    <property type="entry name" value="HRDC_dom"/>
</dbReference>
<dbReference type="RefSeq" id="WP_096492142.1">
    <property type="nucleotide sequence ID" value="NZ_CP023445.1"/>
</dbReference>
<dbReference type="PANTHER" id="PTHR47649">
    <property type="entry name" value="RIBONUCLEASE D"/>
    <property type="match status" value="1"/>
</dbReference>
<dbReference type="SMART" id="SM00474">
    <property type="entry name" value="35EXOc"/>
    <property type="match status" value="1"/>
</dbReference>
<dbReference type="Gene3D" id="3.30.420.10">
    <property type="entry name" value="Ribonuclease H-like superfamily/Ribonuclease H"/>
    <property type="match status" value="1"/>
</dbReference>
<dbReference type="Proteomes" id="UP000218505">
    <property type="component" value="Chromosome"/>
</dbReference>
<dbReference type="GO" id="GO:0008408">
    <property type="term" value="F:3'-5' exonuclease activity"/>
    <property type="evidence" value="ECO:0007669"/>
    <property type="project" value="InterPro"/>
</dbReference>
<evidence type="ECO:0000313" key="4">
    <source>
        <dbReference type="Proteomes" id="UP000218505"/>
    </source>
</evidence>
<proteinExistence type="predicted"/>
<dbReference type="SUPFAM" id="SSF47819">
    <property type="entry name" value="HRDC-like"/>
    <property type="match status" value="1"/>
</dbReference>